<dbReference type="Gene3D" id="3.30.70.360">
    <property type="match status" value="1"/>
</dbReference>
<evidence type="ECO:0000313" key="3">
    <source>
        <dbReference type="EMBL" id="CAE6440586.1"/>
    </source>
</evidence>
<dbReference type="InterPro" id="IPR052809">
    <property type="entry name" value="Actin_polarity_regulatory"/>
</dbReference>
<feature type="domain" description="UDENN" evidence="2">
    <location>
        <begin position="12"/>
        <end position="671"/>
    </location>
</feature>
<name>A0A8H2Y3Q8_9AGAM</name>
<dbReference type="GO" id="GO:0005886">
    <property type="term" value="C:plasma membrane"/>
    <property type="evidence" value="ECO:0007669"/>
    <property type="project" value="TreeGrafter"/>
</dbReference>
<evidence type="ECO:0000259" key="2">
    <source>
        <dbReference type="PROSITE" id="PS50211"/>
    </source>
</evidence>
<evidence type="ECO:0000313" key="4">
    <source>
        <dbReference type="Proteomes" id="UP000663841"/>
    </source>
</evidence>
<gene>
    <name evidence="3" type="ORF">RDB_LOCUS95373</name>
</gene>
<dbReference type="AlphaFoldDB" id="A0A8H2Y3Q8"/>
<accession>A0A8H2Y3Q8</accession>
<dbReference type="GO" id="GO:0051666">
    <property type="term" value="P:actin cortical patch localization"/>
    <property type="evidence" value="ECO:0007669"/>
    <property type="project" value="TreeGrafter"/>
</dbReference>
<dbReference type="Proteomes" id="UP000663841">
    <property type="component" value="Unassembled WGS sequence"/>
</dbReference>
<dbReference type="CDD" id="cd05672">
    <property type="entry name" value="M20_ACY1L2-like"/>
    <property type="match status" value="1"/>
</dbReference>
<feature type="region of interest" description="Disordered" evidence="1">
    <location>
        <begin position="505"/>
        <end position="558"/>
    </location>
</feature>
<dbReference type="InterPro" id="IPR037516">
    <property type="entry name" value="Tripartite_DENN"/>
</dbReference>
<dbReference type="InterPro" id="IPR036264">
    <property type="entry name" value="Bact_exopeptidase_dim_dom"/>
</dbReference>
<dbReference type="InterPro" id="IPR011650">
    <property type="entry name" value="Peptidase_M20_dimer"/>
</dbReference>
<reference evidence="3" key="1">
    <citation type="submission" date="2021-01" db="EMBL/GenBank/DDBJ databases">
        <authorList>
            <person name="Kaushik A."/>
        </authorList>
    </citation>
    <scope>NUCLEOTIDE SEQUENCE</scope>
    <source>
        <strain evidence="3">AG3-T5</strain>
    </source>
</reference>
<protein>
    <recommendedName>
        <fullName evidence="2">UDENN domain-containing protein</fullName>
    </recommendedName>
</protein>
<dbReference type="GO" id="GO:0016787">
    <property type="term" value="F:hydrolase activity"/>
    <property type="evidence" value="ECO:0007669"/>
    <property type="project" value="InterPro"/>
</dbReference>
<organism evidence="3 4">
    <name type="scientific">Rhizoctonia solani</name>
    <dbReference type="NCBI Taxonomy" id="456999"/>
    <lineage>
        <taxon>Eukaryota</taxon>
        <taxon>Fungi</taxon>
        <taxon>Dikarya</taxon>
        <taxon>Basidiomycota</taxon>
        <taxon>Agaricomycotina</taxon>
        <taxon>Agaricomycetes</taxon>
        <taxon>Cantharellales</taxon>
        <taxon>Ceratobasidiaceae</taxon>
        <taxon>Rhizoctonia</taxon>
    </lineage>
</organism>
<evidence type="ECO:0000256" key="1">
    <source>
        <dbReference type="SAM" id="MobiDB-lite"/>
    </source>
</evidence>
<feature type="compositionally biased region" description="Low complexity" evidence="1">
    <location>
        <begin position="229"/>
        <end position="244"/>
    </location>
</feature>
<feature type="region of interest" description="Disordered" evidence="1">
    <location>
        <begin position="227"/>
        <end position="268"/>
    </location>
</feature>
<proteinExistence type="predicted"/>
<sequence length="1229" mass="135219">MSIFSNVYGHAAYVLLAEFDIDQGSVLTHQYPYPMGIDEQFIAEMMIPDGVHDQKSDWTIFFLNQVPENTVTNSLIDDDPVTSGEKQPLLYVLNLVRTVKNPNARRGANVKALALCTPHPYLHIFKPILTMALDDYFVQPDVQCLARLFDAVNAMDVSRAPVLSRDEMLIMRATERKDVFAEKFFGTELLADVITKDARSAGPHDSISSTMTMDTFDTDIVTGVRSRKSSFTSDSTHSHSPPTSLQMKNNGSNDEITAKHNADSAHRTSLDRMSIASSIHLGNRGDNSSTGHGSVAPTNRKVINSRDTHFYTSFIRYYPRLKDIHLDLPVHCPLSTFPEEVGDFSLIKLINTFTSSNPVLGPITPHLHPQGAQTHPLVVLFNALVSQKRILFLGQRLPAGDVANFVLAACAFGAGCSVLRGFTERAFPFVGLFHTRVLERLDSFIAGASNPVFETVPIWDVLCNINTGRITVRKDITIPPPPPPLPATSHMSHASPVERIGQGIGASIPSTTGIGGTGAFPAPPAGLAPKSGVLRSEDDDSRAGSGSKKADESESSDSMLMEDISAVIQNHAGELLVRARVTDYVQRFVRLTARWESEVKKVTEIDHQSKPYSEGRLGSGVTFVDEALVAREMPSNSWRINAWRQTSYYTAYRDDFRAHLDNRHIKTIDINHLVSRLRYGRNMSDGEADMIMRSLCAYVQTYEEVVELLALLPPHHGGLTPLCFGLFHPDANIRDLTVDFMTNLRCYSIRQIGLQFLGGLNYFHRFGYVRLAQQRELVKQANGTSHGVELPPEYQVPPYSDIGSSAQAEQERTVVDAVRIAHKLPSPEAADTSDRAIDKLNGSLRELSLQIHDYPELSWDVKHAHDVLTQFVEKQGFRVTRHYLADQLPGNTAWKAEFMIPDKSGQSLPVVGFNSEMDALPGIGHACGHNLIAIVGVAAAVGLKRAMEKHNIPGRIILLGTPAEEAGEGKVHLLKAGAYSEMDICLMAHPDSGNSRMVRDGPTLALQTFTVEYYGQSAHAGAAPWEGKNALDASFVAYAALSALRQQIHPTARVHGIIEGRDWASNIIPNYAKMKYTVRAPTWGEVVALRARVNRCFEAAAHATSCTMTVTENDSLKDVRGNKVLSHEFGVIMTGRYDYLFDPHATTGASTDFGNVTYELPAMHPGFAIPTVPNGGNHTPEYTAAARTQEAHERALAVSKGLAIVGLRVLLDEQFLRTVKDNFQKHSCV</sequence>
<dbReference type="InterPro" id="IPR012860">
    <property type="entry name" value="Afi1_N"/>
</dbReference>
<comment type="caution">
    <text evidence="3">The sequence shown here is derived from an EMBL/GenBank/DDBJ whole genome shotgun (WGS) entry which is preliminary data.</text>
</comment>
<dbReference type="Pfam" id="PF07792">
    <property type="entry name" value="Afi1"/>
    <property type="match status" value="1"/>
</dbReference>
<dbReference type="PANTHER" id="PTHR28245">
    <property type="entry name" value="ARF3-INTERACTING PROTEIN 1"/>
    <property type="match status" value="1"/>
</dbReference>
<dbReference type="FunFam" id="3.30.70.360:FF:000004">
    <property type="entry name" value="Peptidase M20 domain-containing protein 2"/>
    <property type="match status" value="1"/>
</dbReference>
<dbReference type="Gene3D" id="3.40.630.10">
    <property type="entry name" value="Zn peptidases"/>
    <property type="match status" value="1"/>
</dbReference>
<dbReference type="SUPFAM" id="SSF53187">
    <property type="entry name" value="Zn-dependent exopeptidases"/>
    <property type="match status" value="1"/>
</dbReference>
<dbReference type="Pfam" id="PF07687">
    <property type="entry name" value="M20_dimer"/>
    <property type="match status" value="1"/>
</dbReference>
<feature type="compositionally biased region" description="Basic and acidic residues" evidence="1">
    <location>
        <begin position="256"/>
        <end position="268"/>
    </location>
</feature>
<dbReference type="PANTHER" id="PTHR28245:SF1">
    <property type="entry name" value="ARF3-INTERACTING PROTEIN 1"/>
    <property type="match status" value="1"/>
</dbReference>
<dbReference type="Pfam" id="PF08616">
    <property type="entry name" value="SPA"/>
    <property type="match status" value="1"/>
</dbReference>
<dbReference type="NCBIfam" id="TIGR01891">
    <property type="entry name" value="amidohydrolases"/>
    <property type="match status" value="1"/>
</dbReference>
<dbReference type="EMBL" id="CAJMWW010000093">
    <property type="protein sequence ID" value="CAE6440586.1"/>
    <property type="molecule type" value="Genomic_DNA"/>
</dbReference>
<dbReference type="InterPro" id="IPR017439">
    <property type="entry name" value="Amidohydrolase"/>
</dbReference>
<dbReference type="PROSITE" id="PS50211">
    <property type="entry name" value="DENN"/>
    <property type="match status" value="1"/>
</dbReference>
<feature type="region of interest" description="Disordered" evidence="1">
    <location>
        <begin position="280"/>
        <end position="299"/>
    </location>
</feature>
<dbReference type="SUPFAM" id="SSF55031">
    <property type="entry name" value="Bacterial exopeptidase dimerisation domain"/>
    <property type="match status" value="1"/>
</dbReference>
<feature type="compositionally biased region" description="Polar residues" evidence="1">
    <location>
        <begin position="245"/>
        <end position="255"/>
    </location>
</feature>